<evidence type="ECO:0000256" key="7">
    <source>
        <dbReference type="PROSITE-ProRule" id="PRU00276"/>
    </source>
</evidence>
<evidence type="ECO:0000313" key="13">
    <source>
        <dbReference type="Proteomes" id="UP000807504"/>
    </source>
</evidence>
<dbReference type="SUPFAM" id="SSF57552">
    <property type="entry name" value="Blood coagulation inhibitor (disintegrin)"/>
    <property type="match status" value="1"/>
</dbReference>
<dbReference type="PROSITE" id="PS00427">
    <property type="entry name" value="DISINTEGRIN_1"/>
    <property type="match status" value="1"/>
</dbReference>
<dbReference type="InterPro" id="IPR006586">
    <property type="entry name" value="ADAM_Cys-rich"/>
</dbReference>
<keyword evidence="7" id="KW-0479">Metal-binding</keyword>
<feature type="disulfide bond" evidence="6">
    <location>
        <begin position="478"/>
        <end position="498"/>
    </location>
</feature>
<dbReference type="InterPro" id="IPR000742">
    <property type="entry name" value="EGF"/>
</dbReference>
<feature type="domain" description="Disintegrin" evidence="10">
    <location>
        <begin position="418"/>
        <end position="506"/>
    </location>
</feature>
<evidence type="ECO:0000313" key="12">
    <source>
        <dbReference type="EMBL" id="KAF8770975.1"/>
    </source>
</evidence>
<dbReference type="SMART" id="SM00050">
    <property type="entry name" value="DISIN"/>
    <property type="match status" value="1"/>
</dbReference>
<evidence type="ECO:0000256" key="3">
    <source>
        <dbReference type="ARBA" id="ARBA00022989"/>
    </source>
</evidence>
<dbReference type="FunFam" id="3.40.390.10:FF:000002">
    <property type="entry name" value="Disintegrin and metalloproteinase domain-containing protein 22"/>
    <property type="match status" value="1"/>
</dbReference>
<dbReference type="InterPro" id="IPR001762">
    <property type="entry name" value="Disintegrin_dom"/>
</dbReference>
<dbReference type="SMART" id="SM00608">
    <property type="entry name" value="ACR"/>
    <property type="match status" value="1"/>
</dbReference>
<dbReference type="InterPro" id="IPR002870">
    <property type="entry name" value="Peptidase_M12B_N"/>
</dbReference>
<keyword evidence="5 6" id="KW-1015">Disulfide bond</keyword>
<feature type="domain" description="Peptidase M12B" evidence="11">
    <location>
        <begin position="219"/>
        <end position="414"/>
    </location>
</feature>
<dbReference type="InterPro" id="IPR018358">
    <property type="entry name" value="Disintegrin_CS"/>
</dbReference>
<keyword evidence="13" id="KW-1185">Reference proteome</keyword>
<dbReference type="PANTHER" id="PTHR11905:SF237">
    <property type="entry name" value="MIND-MELD, ISOFORM J"/>
    <property type="match status" value="1"/>
</dbReference>
<accession>A0A8T0EG95</accession>
<reference evidence="12" key="2">
    <citation type="submission" date="2020-06" db="EMBL/GenBank/DDBJ databases">
        <authorList>
            <person name="Sheffer M."/>
        </authorList>
    </citation>
    <scope>NUCLEOTIDE SEQUENCE</scope>
</reference>
<comment type="subcellular location">
    <subcellularLocation>
        <location evidence="1">Membrane</location>
        <topology evidence="1">Single-pass type I membrane protein</topology>
    </subcellularLocation>
</comment>
<dbReference type="GO" id="GO:0004222">
    <property type="term" value="F:metalloendopeptidase activity"/>
    <property type="evidence" value="ECO:0007669"/>
    <property type="project" value="InterPro"/>
</dbReference>
<dbReference type="CDD" id="cd04269">
    <property type="entry name" value="ZnMc_adamalysin_II_like"/>
    <property type="match status" value="1"/>
</dbReference>
<evidence type="ECO:0000259" key="10">
    <source>
        <dbReference type="PROSITE" id="PS50214"/>
    </source>
</evidence>
<dbReference type="InterPro" id="IPR034027">
    <property type="entry name" value="Reprolysin_adamalysin"/>
</dbReference>
<keyword evidence="4 8" id="KW-0472">Membrane</keyword>
<evidence type="ECO:0000256" key="8">
    <source>
        <dbReference type="SAM" id="Phobius"/>
    </source>
</evidence>
<dbReference type="FunFam" id="4.10.70.10:FF:000001">
    <property type="entry name" value="Disintegrin and metalloproteinase domain-containing protein 22"/>
    <property type="match status" value="1"/>
</dbReference>
<organism evidence="12 13">
    <name type="scientific">Argiope bruennichi</name>
    <name type="common">Wasp spider</name>
    <name type="synonym">Aranea bruennichi</name>
    <dbReference type="NCBI Taxonomy" id="94029"/>
    <lineage>
        <taxon>Eukaryota</taxon>
        <taxon>Metazoa</taxon>
        <taxon>Ecdysozoa</taxon>
        <taxon>Arthropoda</taxon>
        <taxon>Chelicerata</taxon>
        <taxon>Arachnida</taxon>
        <taxon>Araneae</taxon>
        <taxon>Araneomorphae</taxon>
        <taxon>Entelegynae</taxon>
        <taxon>Araneoidea</taxon>
        <taxon>Araneidae</taxon>
        <taxon>Argiope</taxon>
    </lineage>
</organism>
<dbReference type="PANTHER" id="PTHR11905">
    <property type="entry name" value="ADAM A DISINTEGRIN AND METALLOPROTEASE DOMAIN"/>
    <property type="match status" value="1"/>
</dbReference>
<dbReference type="Pfam" id="PF23106">
    <property type="entry name" value="EGF_Teneurin"/>
    <property type="match status" value="1"/>
</dbReference>
<evidence type="ECO:0000259" key="11">
    <source>
        <dbReference type="PROSITE" id="PS50215"/>
    </source>
</evidence>
<dbReference type="SUPFAM" id="SSF55486">
    <property type="entry name" value="Metalloproteases ('zincins'), catalytic domain"/>
    <property type="match status" value="1"/>
</dbReference>
<feature type="binding site" evidence="7">
    <location>
        <position position="363"/>
    </location>
    <ligand>
        <name>Zn(2+)</name>
        <dbReference type="ChEBI" id="CHEBI:29105"/>
        <note>catalytic</note>
    </ligand>
</feature>
<dbReference type="Pfam" id="PF01421">
    <property type="entry name" value="Reprolysin"/>
    <property type="match status" value="1"/>
</dbReference>
<dbReference type="PROSITE" id="PS50214">
    <property type="entry name" value="DISINTEGRIN_2"/>
    <property type="match status" value="1"/>
</dbReference>
<dbReference type="Pfam" id="PF01562">
    <property type="entry name" value="Pep_M12B_propep"/>
    <property type="match status" value="1"/>
</dbReference>
<dbReference type="GO" id="GO:0016020">
    <property type="term" value="C:membrane"/>
    <property type="evidence" value="ECO:0007669"/>
    <property type="project" value="UniProtKB-SubCell"/>
</dbReference>
<dbReference type="PROSITE" id="PS50215">
    <property type="entry name" value="ADAM_MEPRO"/>
    <property type="match status" value="1"/>
</dbReference>
<evidence type="ECO:0000256" key="1">
    <source>
        <dbReference type="ARBA" id="ARBA00004479"/>
    </source>
</evidence>
<dbReference type="GO" id="GO:0046872">
    <property type="term" value="F:metal ion binding"/>
    <property type="evidence" value="ECO:0007669"/>
    <property type="project" value="UniProtKB-KW"/>
</dbReference>
<evidence type="ECO:0000256" key="2">
    <source>
        <dbReference type="ARBA" id="ARBA00022692"/>
    </source>
</evidence>
<keyword evidence="7" id="KW-0862">Zinc</keyword>
<dbReference type="Gene3D" id="3.40.390.10">
    <property type="entry name" value="Collagenase (Catalytic Domain)"/>
    <property type="match status" value="1"/>
</dbReference>
<evidence type="ECO:0000256" key="6">
    <source>
        <dbReference type="PROSITE-ProRule" id="PRU00068"/>
    </source>
</evidence>
<evidence type="ECO:0000256" key="4">
    <source>
        <dbReference type="ARBA" id="ARBA00023136"/>
    </source>
</evidence>
<proteinExistence type="predicted"/>
<keyword evidence="2 8" id="KW-0812">Transmembrane</keyword>
<dbReference type="InterPro" id="IPR001590">
    <property type="entry name" value="Peptidase_M12B"/>
</dbReference>
<dbReference type="Pfam" id="PF08516">
    <property type="entry name" value="ADAM_CR"/>
    <property type="match status" value="1"/>
</dbReference>
<protein>
    <submittedName>
        <fullName evidence="12">Disintegrin and metalloproteinase like protein</fullName>
    </submittedName>
</protein>
<gene>
    <name evidence="12" type="ORF">HNY73_018440</name>
</gene>
<comment type="caution">
    <text evidence="12">The sequence shown here is derived from an EMBL/GenBank/DDBJ whole genome shotgun (WGS) entry which is preliminary data.</text>
</comment>
<dbReference type="Gene3D" id="4.10.70.10">
    <property type="entry name" value="Disintegrin domain"/>
    <property type="match status" value="1"/>
</dbReference>
<dbReference type="InterPro" id="IPR036436">
    <property type="entry name" value="Disintegrin_dom_sf"/>
</dbReference>
<feature type="signal peptide" evidence="9">
    <location>
        <begin position="1"/>
        <end position="24"/>
    </location>
</feature>
<dbReference type="Gene3D" id="2.10.25.10">
    <property type="entry name" value="Laminin"/>
    <property type="match status" value="1"/>
</dbReference>
<dbReference type="GO" id="GO:0006508">
    <property type="term" value="P:proteolysis"/>
    <property type="evidence" value="ECO:0007669"/>
    <property type="project" value="InterPro"/>
</dbReference>
<keyword evidence="3 8" id="KW-1133">Transmembrane helix</keyword>
<reference evidence="12" key="1">
    <citation type="journal article" date="2020" name="bioRxiv">
        <title>Chromosome-level reference genome of the European wasp spider Argiope bruennichi: a resource for studies on range expansion and evolutionary adaptation.</title>
        <authorList>
            <person name="Sheffer M.M."/>
            <person name="Hoppe A."/>
            <person name="Krehenwinkel H."/>
            <person name="Uhl G."/>
            <person name="Kuss A.W."/>
            <person name="Jensen L."/>
            <person name="Jensen C."/>
            <person name="Gillespie R.G."/>
            <person name="Hoff K.J."/>
            <person name="Prost S."/>
        </authorList>
    </citation>
    <scope>NUCLEOTIDE SEQUENCE</scope>
</reference>
<dbReference type="Proteomes" id="UP000807504">
    <property type="component" value="Unassembled WGS sequence"/>
</dbReference>
<dbReference type="PROSITE" id="PS01186">
    <property type="entry name" value="EGF_2"/>
    <property type="match status" value="1"/>
</dbReference>
<feature type="chain" id="PRO_5035946788" evidence="9">
    <location>
        <begin position="25"/>
        <end position="768"/>
    </location>
</feature>
<sequence length="768" mass="86021">MHWKLGCHNMYFLLFFIVLDKCLAGPGDAGLRVLLQNPYNQELITHLGTRYEIVNPIQIRQEWGRRLSTRATTVNGTVTHLPHTSLFIETYEYKLHLDLVLNKNLFPQTLVQFIYEKGGPPLALQEIPENCYYHATIRNFPDASAAFSTCNGIKGIILLENKVFLLQPLQGNHSDNHPHLLYHITTDQFLNCATTKDADNPHENMFRFIPKENILQRNKFIEIAVVIDQILFERYNLHPTEVITSTIEMVNYADLFYRPLSTSISVVFIEIWIDDQMIIDADISKSLKDFEEYSDRRIKRISVDAAHLLSGLHFKASRKGLANVDTICTAKAVGITSVTDVYQFHITALILAHLIGHNLGMVHDHADCACSNNKQCIMSNNIPYFQSTVFSNCSIQKYYETLDKGYGACLFNRPSMRMSICGNSIVEESEECDCGPPEECAKHNPCCDPVTCKLIKHAECSTGVCCKKCKLLSSDFLCRPSKGECDIPEFCNGIEGECPPDLFKKNGAICSGGLGYCFQGDCPLLKRQCQDIWGESAESANAACYEKLNVLGTPNGNCGFDNRGEIQKCTIEDSYCGSLQCSEGEKTPIAKEVLPIDFVVYKMNAEGSVHECKTRTFSSFDLMHGLVKDGTKCGFQKMCLNQTCSSIRNIITGKCPLEEFQATCSGHGTCTNINTCYCEEGWKGYDCSTVDEESLRGSTKSNTDYYDSTGESLLENSQYGENELQLNPNLAITVLAGCVIIGLLLVVVAVMFIFYRNLWTTKSSTTRR</sequence>
<feature type="transmembrane region" description="Helical" evidence="8">
    <location>
        <begin position="730"/>
        <end position="755"/>
    </location>
</feature>
<dbReference type="PROSITE" id="PS00022">
    <property type="entry name" value="EGF_1"/>
    <property type="match status" value="1"/>
</dbReference>
<dbReference type="EMBL" id="JABXBU010002228">
    <property type="protein sequence ID" value="KAF8770975.1"/>
    <property type="molecule type" value="Genomic_DNA"/>
</dbReference>
<dbReference type="AlphaFoldDB" id="A0A8T0EG95"/>
<name>A0A8T0EG95_ARGBR</name>
<dbReference type="InterPro" id="IPR024079">
    <property type="entry name" value="MetalloPept_cat_dom_sf"/>
</dbReference>
<dbReference type="Pfam" id="PF00200">
    <property type="entry name" value="Disintegrin"/>
    <property type="match status" value="1"/>
</dbReference>
<feature type="binding site" evidence="7">
    <location>
        <position position="357"/>
    </location>
    <ligand>
        <name>Zn(2+)</name>
        <dbReference type="ChEBI" id="CHEBI:29105"/>
        <note>catalytic</note>
    </ligand>
</feature>
<evidence type="ECO:0000256" key="9">
    <source>
        <dbReference type="SAM" id="SignalP"/>
    </source>
</evidence>
<feature type="binding site" evidence="7">
    <location>
        <position position="353"/>
    </location>
    <ligand>
        <name>Zn(2+)</name>
        <dbReference type="ChEBI" id="CHEBI:29105"/>
        <note>catalytic</note>
    </ligand>
</feature>
<comment type="caution">
    <text evidence="7">Lacks conserved residue(s) required for the propagation of feature annotation.</text>
</comment>
<keyword evidence="9" id="KW-0732">Signal</keyword>
<evidence type="ECO:0000256" key="5">
    <source>
        <dbReference type="ARBA" id="ARBA00023157"/>
    </source>
</evidence>